<feature type="transmembrane region" description="Helical" evidence="1">
    <location>
        <begin position="30"/>
        <end position="53"/>
    </location>
</feature>
<keyword evidence="1" id="KW-0472">Membrane</keyword>
<dbReference type="EMBL" id="CP002064">
    <property type="protein sequence ID" value="ADJ17071.1"/>
    <property type="molecule type" value="Genomic_DNA"/>
</dbReference>
<keyword evidence="2" id="KW-0614">Plasmid</keyword>
<evidence type="ECO:0000256" key="1">
    <source>
        <dbReference type="SAM" id="Phobius"/>
    </source>
</evidence>
<evidence type="ECO:0000313" key="2">
    <source>
        <dbReference type="EMBL" id="ADJ17071.1"/>
    </source>
</evidence>
<keyword evidence="1" id="KW-1133">Transmembrane helix</keyword>
<organism evidence="2 3">
    <name type="scientific">Halalkalicoccus jeotgali (strain DSM 18796 / CECT 7217 / JCM 14584 / KCTC 4019 / B3)</name>
    <dbReference type="NCBI Taxonomy" id="795797"/>
    <lineage>
        <taxon>Archaea</taxon>
        <taxon>Methanobacteriati</taxon>
        <taxon>Methanobacteriota</taxon>
        <taxon>Stenosarchaea group</taxon>
        <taxon>Halobacteria</taxon>
        <taxon>Halobacteriales</taxon>
        <taxon>Halococcaceae</taxon>
        <taxon>Halalkalicoccus</taxon>
    </lineage>
</organism>
<geneLocation type="plasmid" evidence="2 3">
    <name>2</name>
</geneLocation>
<dbReference type="KEGG" id="hje:HacjB3_18658"/>
<dbReference type="HOGENOM" id="CLU_2127752_0_0_2"/>
<sequence length="113" mass="13244">MHKLRHQTTRRTRTQSRRIEGVIEKVTYELLHVLAVGSLGYYILVQIYITTLLDWRVSGITYGKFQTQLETTLITLVPLMVLTPLGITTLIRQFLDFRDMRKRAIGRIRPTSR</sequence>
<evidence type="ECO:0000313" key="3">
    <source>
        <dbReference type="Proteomes" id="UP000000390"/>
    </source>
</evidence>
<feature type="transmembrane region" description="Helical" evidence="1">
    <location>
        <begin position="73"/>
        <end position="95"/>
    </location>
</feature>
<reference evidence="2 3" key="1">
    <citation type="journal article" date="2010" name="J. Bacteriol.">
        <title>Complete genome sequence of Halalkalicoccus jeotgali B3(T), an extremely halophilic archaeon.</title>
        <authorList>
            <person name="Roh S.W."/>
            <person name="Nam Y.D."/>
            <person name="Nam S.H."/>
            <person name="Choi S.H."/>
            <person name="Park H.S."/>
            <person name="Bae J.W."/>
        </authorList>
    </citation>
    <scope>NUCLEOTIDE SEQUENCE [LARGE SCALE GENOMIC DNA]</scope>
    <source>
        <strain evidence="3">DSM 18796 / CECT 7217 / JCM 14584 / KCTC 4019 / B3</strain>
        <plasmid evidence="3">2</plasmid>
    </source>
</reference>
<dbReference type="AlphaFoldDB" id="D8JCG4"/>
<protein>
    <submittedName>
        <fullName evidence="2">Uncharacterized protein</fullName>
    </submittedName>
</protein>
<proteinExistence type="predicted"/>
<keyword evidence="1" id="KW-0812">Transmembrane</keyword>
<dbReference type="Proteomes" id="UP000000390">
    <property type="component" value="Plasmid 2"/>
</dbReference>
<gene>
    <name evidence="2" type="ordered locus">HacjB3_18658</name>
</gene>
<name>D8JCG4_HALJB</name>
<accession>D8JCG4</accession>